<evidence type="ECO:0000313" key="3">
    <source>
        <dbReference type="Proteomes" id="UP000700596"/>
    </source>
</evidence>
<feature type="non-terminal residue" evidence="2">
    <location>
        <position position="203"/>
    </location>
</feature>
<name>A0A9P9CYK4_9PLEO</name>
<proteinExistence type="predicted"/>
<sequence>MEAVAFQYAPLDHNSTSFRLLHLLPGLSETPIQCHIFNTLVSEWENRYVAGSYVWGQPHSEKDIVLNGKPFKIRENLYAFLSAVRICLDKPLAIWVDAICIDQSSILERNHQVGMMDVVYSNATATWSWLGPGSPDTDWFFETLANTPEYDDLKSPFDMEKHYPRHDMYKGSAILLGDIAAREYWTRIWIVQEMFLAKKVVLL</sequence>
<dbReference type="InterPro" id="IPR010730">
    <property type="entry name" value="HET"/>
</dbReference>
<gene>
    <name evidence="2" type="ORF">B0J11DRAFT_448948</name>
</gene>
<dbReference type="Pfam" id="PF06985">
    <property type="entry name" value="HET"/>
    <property type="match status" value="1"/>
</dbReference>
<comment type="caution">
    <text evidence="2">The sequence shown here is derived from an EMBL/GenBank/DDBJ whole genome shotgun (WGS) entry which is preliminary data.</text>
</comment>
<dbReference type="AlphaFoldDB" id="A0A9P9CYK4"/>
<evidence type="ECO:0000313" key="2">
    <source>
        <dbReference type="EMBL" id="KAH7109450.1"/>
    </source>
</evidence>
<dbReference type="EMBL" id="JAGMWT010000032">
    <property type="protein sequence ID" value="KAH7109450.1"/>
    <property type="molecule type" value="Genomic_DNA"/>
</dbReference>
<dbReference type="OrthoDB" id="194358at2759"/>
<dbReference type="InterPro" id="IPR052895">
    <property type="entry name" value="HetReg/Transcr_Mod"/>
</dbReference>
<evidence type="ECO:0000259" key="1">
    <source>
        <dbReference type="Pfam" id="PF06985"/>
    </source>
</evidence>
<dbReference type="Proteomes" id="UP000700596">
    <property type="component" value="Unassembled WGS sequence"/>
</dbReference>
<accession>A0A9P9CYK4</accession>
<reference evidence="2" key="1">
    <citation type="journal article" date="2021" name="Nat. Commun.">
        <title>Genetic determinants of endophytism in the Arabidopsis root mycobiome.</title>
        <authorList>
            <person name="Mesny F."/>
            <person name="Miyauchi S."/>
            <person name="Thiergart T."/>
            <person name="Pickel B."/>
            <person name="Atanasova L."/>
            <person name="Karlsson M."/>
            <person name="Huettel B."/>
            <person name="Barry K.W."/>
            <person name="Haridas S."/>
            <person name="Chen C."/>
            <person name="Bauer D."/>
            <person name="Andreopoulos W."/>
            <person name="Pangilinan J."/>
            <person name="LaButti K."/>
            <person name="Riley R."/>
            <person name="Lipzen A."/>
            <person name="Clum A."/>
            <person name="Drula E."/>
            <person name="Henrissat B."/>
            <person name="Kohler A."/>
            <person name="Grigoriev I.V."/>
            <person name="Martin F.M."/>
            <person name="Hacquard S."/>
        </authorList>
    </citation>
    <scope>NUCLEOTIDE SEQUENCE</scope>
    <source>
        <strain evidence="2">MPI-CAGE-CH-0243</strain>
    </source>
</reference>
<dbReference type="PANTHER" id="PTHR24148:SF73">
    <property type="entry name" value="HET DOMAIN PROTEIN (AFU_ORTHOLOGUE AFUA_8G01020)"/>
    <property type="match status" value="1"/>
</dbReference>
<feature type="domain" description="Heterokaryon incompatibility" evidence="1">
    <location>
        <begin position="48"/>
        <end position="193"/>
    </location>
</feature>
<keyword evidence="3" id="KW-1185">Reference proteome</keyword>
<organism evidence="2 3">
    <name type="scientific">Dendryphion nanum</name>
    <dbReference type="NCBI Taxonomy" id="256645"/>
    <lineage>
        <taxon>Eukaryota</taxon>
        <taxon>Fungi</taxon>
        <taxon>Dikarya</taxon>
        <taxon>Ascomycota</taxon>
        <taxon>Pezizomycotina</taxon>
        <taxon>Dothideomycetes</taxon>
        <taxon>Pleosporomycetidae</taxon>
        <taxon>Pleosporales</taxon>
        <taxon>Torulaceae</taxon>
        <taxon>Dendryphion</taxon>
    </lineage>
</organism>
<dbReference type="PANTHER" id="PTHR24148">
    <property type="entry name" value="ANKYRIN REPEAT DOMAIN-CONTAINING PROTEIN 39 HOMOLOG-RELATED"/>
    <property type="match status" value="1"/>
</dbReference>
<protein>
    <submittedName>
        <fullName evidence="2">Heterokaryon incompatibility protein-domain-containing protein</fullName>
    </submittedName>
</protein>